<sequence>MTDRVESLVSQIDPALPMPPVVRRDVVLVAGPWLAGTSSVVIALRDRLPEHTVVEADELAAGQAPAAVVFVVSATAPLTESDCALLDSVAADTDVVIGVVAKIDVHRTWREVLDADRALLAQRAPRYRDVPWVGAAAAPDLGAPVVDELVTALREILADETADRRNRLRAKENQLLTANRRLAAAVIGRGRDARLEALRAQRAAALHRYRVDKSQRSIALRAQIQQARLELTYFARNRCASVRTELQEDVAALSRRGLARFPDEVRRRAGEVANDVGAGVARHLADVGEEVGLAVGPVGAHPTVEVDAPPSRARGAENRLMLLLGGGFGVGVALTLTRVFADLAPRWAVGGALGGAVIGVALTVWVVGVRGLLHDRAVLDRWVVEVISRQRTAMEEWVATRVLGAEAALTRAAAERDAADQSRTEDAIARIDREIREHASAGARALALRDRHVPVIESALAAIRDEFDALNTAEQAN</sequence>
<keyword evidence="1" id="KW-0812">Transmembrane</keyword>
<reference evidence="2 3" key="1">
    <citation type="submission" date="2016-12" db="EMBL/GenBank/DDBJ databases">
        <title>The new phylogeny of genus Mycobacterium.</title>
        <authorList>
            <person name="Tortoli E."/>
            <person name="Trovato A."/>
            <person name="Cirillo D.M."/>
        </authorList>
    </citation>
    <scope>NUCLEOTIDE SEQUENCE [LARGE SCALE GENOMIC DNA]</scope>
    <source>
        <strain evidence="2 3">DSM 44223</strain>
    </source>
</reference>
<name>A0A1X0J1M5_MYCRH</name>
<feature type="transmembrane region" description="Helical" evidence="1">
    <location>
        <begin position="347"/>
        <end position="373"/>
    </location>
</feature>
<comment type="caution">
    <text evidence="2">The sequence shown here is derived from an EMBL/GenBank/DDBJ whole genome shotgun (WGS) entry which is preliminary data.</text>
</comment>
<feature type="transmembrane region" description="Helical" evidence="1">
    <location>
        <begin position="320"/>
        <end position="341"/>
    </location>
</feature>
<evidence type="ECO:0000256" key="1">
    <source>
        <dbReference type="SAM" id="Phobius"/>
    </source>
</evidence>
<dbReference type="Proteomes" id="UP000192534">
    <property type="component" value="Unassembled WGS sequence"/>
</dbReference>
<evidence type="ECO:0000313" key="3">
    <source>
        <dbReference type="Proteomes" id="UP000192534"/>
    </source>
</evidence>
<gene>
    <name evidence="2" type="ORF">BST42_05080</name>
</gene>
<dbReference type="RefSeq" id="WP_083117486.1">
    <property type="nucleotide sequence ID" value="NZ_JACKUO010000022.1"/>
</dbReference>
<dbReference type="AlphaFoldDB" id="A0A1X0J1M5"/>
<dbReference type="EMBL" id="MVIH01000002">
    <property type="protein sequence ID" value="ORB55787.1"/>
    <property type="molecule type" value="Genomic_DNA"/>
</dbReference>
<proteinExistence type="predicted"/>
<evidence type="ECO:0000313" key="2">
    <source>
        <dbReference type="EMBL" id="ORB55787.1"/>
    </source>
</evidence>
<dbReference type="OrthoDB" id="4746525at2"/>
<keyword evidence="1" id="KW-0472">Membrane</keyword>
<accession>A0A1X0J1M5</accession>
<protein>
    <submittedName>
        <fullName evidence="2">Uncharacterized protein</fullName>
    </submittedName>
</protein>
<keyword evidence="1" id="KW-1133">Transmembrane helix</keyword>
<keyword evidence="3" id="KW-1185">Reference proteome</keyword>
<organism evidence="2 3">
    <name type="scientific">Mycolicibacterium rhodesiae</name>
    <name type="common">Mycobacterium rhodesiae</name>
    <dbReference type="NCBI Taxonomy" id="36814"/>
    <lineage>
        <taxon>Bacteria</taxon>
        <taxon>Bacillati</taxon>
        <taxon>Actinomycetota</taxon>
        <taxon>Actinomycetes</taxon>
        <taxon>Mycobacteriales</taxon>
        <taxon>Mycobacteriaceae</taxon>
        <taxon>Mycolicibacterium</taxon>
    </lineage>
</organism>